<keyword evidence="2" id="KW-1185">Reference proteome</keyword>
<reference evidence="1" key="2">
    <citation type="submission" date="2020-09" db="EMBL/GenBank/DDBJ databases">
        <authorList>
            <person name="Sun Q."/>
            <person name="Zhou Y."/>
        </authorList>
    </citation>
    <scope>NUCLEOTIDE SEQUENCE</scope>
    <source>
        <strain evidence="1">CGMCC 4.7201</strain>
    </source>
</reference>
<organism evidence="1 2">
    <name type="scientific">Wenjunlia tyrosinilytica</name>
    <dbReference type="NCBI Taxonomy" id="1544741"/>
    <lineage>
        <taxon>Bacteria</taxon>
        <taxon>Bacillati</taxon>
        <taxon>Actinomycetota</taxon>
        <taxon>Actinomycetes</taxon>
        <taxon>Kitasatosporales</taxon>
        <taxon>Streptomycetaceae</taxon>
        <taxon>Wenjunlia</taxon>
    </lineage>
</organism>
<protein>
    <submittedName>
        <fullName evidence="1">Uncharacterized protein</fullName>
    </submittedName>
</protein>
<dbReference type="EMBL" id="BMMS01000004">
    <property type="protein sequence ID" value="GGO83290.1"/>
    <property type="molecule type" value="Genomic_DNA"/>
</dbReference>
<reference evidence="1" key="1">
    <citation type="journal article" date="2014" name="Int. J. Syst. Evol. Microbiol.">
        <title>Complete genome sequence of Corynebacterium casei LMG S-19264T (=DSM 44701T), isolated from a smear-ripened cheese.</title>
        <authorList>
            <consortium name="US DOE Joint Genome Institute (JGI-PGF)"/>
            <person name="Walter F."/>
            <person name="Albersmeier A."/>
            <person name="Kalinowski J."/>
            <person name="Ruckert C."/>
        </authorList>
    </citation>
    <scope>NUCLEOTIDE SEQUENCE</scope>
    <source>
        <strain evidence="1">CGMCC 4.7201</strain>
    </source>
</reference>
<evidence type="ECO:0000313" key="2">
    <source>
        <dbReference type="Proteomes" id="UP000641932"/>
    </source>
</evidence>
<dbReference type="Proteomes" id="UP000641932">
    <property type="component" value="Unassembled WGS sequence"/>
</dbReference>
<gene>
    <name evidence="1" type="ORF">GCM10012280_11930</name>
</gene>
<accession>A0A917ZHP9</accession>
<proteinExistence type="predicted"/>
<name>A0A917ZHP9_9ACTN</name>
<sequence length="81" mass="8603">MTGPDTGRSRGGASSMTMRVYTVDRYGFVSGPVTVTVEPRGPLSLPLPSTHAWPPCGCVRCADRLSRGGRRNDLGVVVTEP</sequence>
<evidence type="ECO:0000313" key="1">
    <source>
        <dbReference type="EMBL" id="GGO83290.1"/>
    </source>
</evidence>
<comment type="caution">
    <text evidence="1">The sequence shown here is derived from an EMBL/GenBank/DDBJ whole genome shotgun (WGS) entry which is preliminary data.</text>
</comment>
<dbReference type="AlphaFoldDB" id="A0A917ZHP9"/>